<dbReference type="Pfam" id="PF01370">
    <property type="entry name" value="Epimerase"/>
    <property type="match status" value="1"/>
</dbReference>
<evidence type="ECO:0000313" key="2">
    <source>
        <dbReference type="EMBL" id="OYN84611.1"/>
    </source>
</evidence>
<reference evidence="2 3" key="1">
    <citation type="submission" date="2017-07" db="EMBL/GenBank/DDBJ databases">
        <title>Draft whole genome sequences of clinical Proprionibacteriaceae strains.</title>
        <authorList>
            <person name="Bernier A.-M."/>
            <person name="Bernard K."/>
            <person name="Domingo M.-C."/>
        </authorList>
    </citation>
    <scope>NUCLEOTIDE SEQUENCE [LARGE SCALE GENOMIC DNA]</scope>
    <source>
        <strain evidence="2 3">NML 160184</strain>
    </source>
</reference>
<feature type="domain" description="NAD-dependent epimerase/dehydratase" evidence="1">
    <location>
        <begin position="4"/>
        <end position="211"/>
    </location>
</feature>
<dbReference type="InterPro" id="IPR001509">
    <property type="entry name" value="Epimerase_deHydtase"/>
</dbReference>
<dbReference type="InterPro" id="IPR036291">
    <property type="entry name" value="NAD(P)-bd_dom_sf"/>
</dbReference>
<protein>
    <submittedName>
        <fullName evidence="2">Epimerase</fullName>
    </submittedName>
</protein>
<proteinExistence type="predicted"/>
<organism evidence="2 3">
    <name type="scientific">Parenemella sanctibonifatiensis</name>
    <dbReference type="NCBI Taxonomy" id="2016505"/>
    <lineage>
        <taxon>Bacteria</taxon>
        <taxon>Bacillati</taxon>
        <taxon>Actinomycetota</taxon>
        <taxon>Actinomycetes</taxon>
        <taxon>Propionibacteriales</taxon>
        <taxon>Propionibacteriaceae</taxon>
        <taxon>Parenemella</taxon>
    </lineage>
</organism>
<name>A0A255E0T3_9ACTN</name>
<dbReference type="Proteomes" id="UP000216533">
    <property type="component" value="Unassembled WGS sequence"/>
</dbReference>
<dbReference type="SUPFAM" id="SSF51735">
    <property type="entry name" value="NAD(P)-binding Rossmann-fold domains"/>
    <property type="match status" value="1"/>
</dbReference>
<dbReference type="AlphaFoldDB" id="A0A255E0T3"/>
<gene>
    <name evidence="2" type="ORF">CGZ92_12295</name>
</gene>
<evidence type="ECO:0000313" key="3">
    <source>
        <dbReference type="Proteomes" id="UP000216533"/>
    </source>
</evidence>
<sequence length="329" mass="35008">MRLLVLGGTQFLSRAVAADARGRGHEVVCANRGRSGSVPPGVTTVQWDRAEPAPPQLTAAGPYDAVVDVSMVPSHVRRALDALTDHSPDAHWVFVSTISVYADEADPAGPGPGRLLNEIAEDRDPMASPENYGGMKVACERQVCDTAASAAVVRPGLIVGPDDPSGRFSYWARRSAATGPVLAPGDPADLMQVIDVRDLAAWIVTLAENRTTGTYDAVAPAQPLGELLAACLPDAELVWIDQTFLAAEGVQPWAGPESIPLWLPRPAYAGMASHDAGPALAAGLEPRPLVETTRDTRAWLDADPDAPVTGITTEREADLIARWRDRYLY</sequence>
<dbReference type="EMBL" id="NMVI01000027">
    <property type="protein sequence ID" value="OYN84611.1"/>
    <property type="molecule type" value="Genomic_DNA"/>
</dbReference>
<dbReference type="Gene3D" id="3.40.50.720">
    <property type="entry name" value="NAD(P)-binding Rossmann-like Domain"/>
    <property type="match status" value="1"/>
</dbReference>
<dbReference type="RefSeq" id="WP_094451674.1">
    <property type="nucleotide sequence ID" value="NZ_NMVI01000027.1"/>
</dbReference>
<accession>A0A255E0T3</accession>
<comment type="caution">
    <text evidence="2">The sequence shown here is derived from an EMBL/GenBank/DDBJ whole genome shotgun (WGS) entry which is preliminary data.</text>
</comment>
<evidence type="ECO:0000259" key="1">
    <source>
        <dbReference type="Pfam" id="PF01370"/>
    </source>
</evidence>